<reference evidence="3" key="2">
    <citation type="submission" date="2023-01" db="EMBL/GenBank/DDBJ databases">
        <authorList>
            <person name="Petersen C."/>
        </authorList>
    </citation>
    <scope>NUCLEOTIDE SEQUENCE</scope>
    <source>
        <strain evidence="3">IBT 17514</strain>
    </source>
</reference>
<dbReference type="InterPro" id="IPR052254">
    <property type="entry name" value="CUL4-DDB1_E3_ligase_receptor"/>
</dbReference>
<keyword evidence="2" id="KW-0677">Repeat</keyword>
<dbReference type="Gene3D" id="2.130.10.10">
    <property type="entry name" value="YVTN repeat-like/Quinoprotein amine dehydrogenase"/>
    <property type="match status" value="1"/>
</dbReference>
<protein>
    <submittedName>
        <fullName evidence="3">Uncharacterized protein</fullName>
    </submittedName>
</protein>
<accession>A0AAD6HN68</accession>
<evidence type="ECO:0000313" key="3">
    <source>
        <dbReference type="EMBL" id="KAJ5727625.1"/>
    </source>
</evidence>
<evidence type="ECO:0000256" key="1">
    <source>
        <dbReference type="ARBA" id="ARBA00022574"/>
    </source>
</evidence>
<dbReference type="SUPFAM" id="SSF50978">
    <property type="entry name" value="WD40 repeat-like"/>
    <property type="match status" value="1"/>
</dbReference>
<dbReference type="EMBL" id="JAQJAN010000006">
    <property type="protein sequence ID" value="KAJ5727625.1"/>
    <property type="molecule type" value="Genomic_DNA"/>
</dbReference>
<evidence type="ECO:0000313" key="4">
    <source>
        <dbReference type="Proteomes" id="UP001215712"/>
    </source>
</evidence>
<proteinExistence type="predicted"/>
<keyword evidence="4" id="KW-1185">Reference proteome</keyword>
<dbReference type="GO" id="GO:0080008">
    <property type="term" value="C:Cul4-RING E3 ubiquitin ligase complex"/>
    <property type="evidence" value="ECO:0007669"/>
    <property type="project" value="TreeGrafter"/>
</dbReference>
<comment type="caution">
    <text evidence="3">The sequence shown here is derived from an EMBL/GenBank/DDBJ whole genome shotgun (WGS) entry which is preliminary data.</text>
</comment>
<name>A0AAD6HN68_9EURO</name>
<evidence type="ECO:0000256" key="2">
    <source>
        <dbReference type="ARBA" id="ARBA00022737"/>
    </source>
</evidence>
<dbReference type="Proteomes" id="UP001215712">
    <property type="component" value="Unassembled WGS sequence"/>
</dbReference>
<dbReference type="InterPro" id="IPR036322">
    <property type="entry name" value="WD40_repeat_dom_sf"/>
</dbReference>
<organism evidence="3 4">
    <name type="scientific">Penicillium malachiteum</name>
    <dbReference type="NCBI Taxonomy" id="1324776"/>
    <lineage>
        <taxon>Eukaryota</taxon>
        <taxon>Fungi</taxon>
        <taxon>Dikarya</taxon>
        <taxon>Ascomycota</taxon>
        <taxon>Pezizomycotina</taxon>
        <taxon>Eurotiomycetes</taxon>
        <taxon>Eurotiomycetidae</taxon>
        <taxon>Eurotiales</taxon>
        <taxon>Aspergillaceae</taxon>
        <taxon>Penicillium</taxon>
    </lineage>
</organism>
<dbReference type="PANTHER" id="PTHR44472:SF1">
    <property type="entry name" value="DDB1 AND CUL4 ASSOCIATED FACTOR 4"/>
    <property type="match status" value="1"/>
</dbReference>
<sequence length="465" mass="51876">MNPPTLPGFYWVSDPEKKKYFKIEANHAASSSAYSADGVKRKRNDEENSVKRKIFDQRVANERIRRSSLLCHPFATAQRELGIQQPIHSITQGQICQTYLHGLEEKHLHTFTKPWSIEYNIAQIVRLPQTGTLLAAGTHGMDSGMSFVNPTSVENNKLDYNGARERLQNLAQFRVTSLSLSHTGVIVSTMDCGPDGESRAIVITSPESLETVNSPQFFHNQDIPTDMDMLCSAARPEGSEPFFALGTSDGLCTLEWNESELFFRAPPGLQARNNRRPNGRVNIHTKINSVDWLSENVVLGGRQNSSVFLHDVRSQDHVNRFQHPEPVFKVRKVDANRVVVMGEHAMNMYDLRFPLNGVQGKPNPLRAKHKSTRPYMEFEKSLPHAFHSMDVCTELGLLVNATAGGQVRMYSLTSGKVVYSHEAHDTEDASLGVVCFDQSTDQGVRAGEAPAVLFARGSCVSQLAW</sequence>
<dbReference type="AlphaFoldDB" id="A0AAD6HN68"/>
<keyword evidence="1" id="KW-0853">WD repeat</keyword>
<dbReference type="PANTHER" id="PTHR44472">
    <property type="entry name" value="DDB1- AND CUL4-ASSOCIATED FACTOR 4-RELATED"/>
    <property type="match status" value="1"/>
</dbReference>
<gene>
    <name evidence="3" type="ORF">N7493_005445</name>
</gene>
<dbReference type="InterPro" id="IPR015943">
    <property type="entry name" value="WD40/YVTN_repeat-like_dom_sf"/>
</dbReference>
<reference evidence="3" key="1">
    <citation type="journal article" date="2023" name="IMA Fungus">
        <title>Comparative genomic study of the Penicillium genus elucidates a diverse pangenome and 15 lateral gene transfer events.</title>
        <authorList>
            <person name="Petersen C."/>
            <person name="Sorensen T."/>
            <person name="Nielsen M.R."/>
            <person name="Sondergaard T.E."/>
            <person name="Sorensen J.L."/>
            <person name="Fitzpatrick D.A."/>
            <person name="Frisvad J.C."/>
            <person name="Nielsen K.L."/>
        </authorList>
    </citation>
    <scope>NUCLEOTIDE SEQUENCE</scope>
    <source>
        <strain evidence="3">IBT 17514</strain>
    </source>
</reference>